<organism evidence="2 3">
    <name type="scientific">Leptosia nina</name>
    <dbReference type="NCBI Taxonomy" id="320188"/>
    <lineage>
        <taxon>Eukaryota</taxon>
        <taxon>Metazoa</taxon>
        <taxon>Ecdysozoa</taxon>
        <taxon>Arthropoda</taxon>
        <taxon>Hexapoda</taxon>
        <taxon>Insecta</taxon>
        <taxon>Pterygota</taxon>
        <taxon>Neoptera</taxon>
        <taxon>Endopterygota</taxon>
        <taxon>Lepidoptera</taxon>
        <taxon>Glossata</taxon>
        <taxon>Ditrysia</taxon>
        <taxon>Papilionoidea</taxon>
        <taxon>Pieridae</taxon>
        <taxon>Pierinae</taxon>
        <taxon>Leptosia</taxon>
    </lineage>
</organism>
<protein>
    <recommendedName>
        <fullName evidence="4">ER-bound oxygenase mpaB/mpaB'/Rubber oxygenase catalytic domain-containing protein</fullName>
    </recommendedName>
</protein>
<keyword evidence="3" id="KW-1185">Reference proteome</keyword>
<gene>
    <name evidence="2" type="ORF">LNINA_LOCUS1528</name>
</gene>
<feature type="transmembrane region" description="Helical" evidence="1">
    <location>
        <begin position="53"/>
        <end position="75"/>
    </location>
</feature>
<proteinExistence type="predicted"/>
<evidence type="ECO:0000313" key="2">
    <source>
        <dbReference type="EMBL" id="CAK1541555.1"/>
    </source>
</evidence>
<dbReference type="Proteomes" id="UP001497472">
    <property type="component" value="Unassembled WGS sequence"/>
</dbReference>
<dbReference type="AlphaFoldDB" id="A0AAV1IZK6"/>
<reference evidence="2 3" key="1">
    <citation type="submission" date="2023-11" db="EMBL/GenBank/DDBJ databases">
        <authorList>
            <person name="Okamura Y."/>
        </authorList>
    </citation>
    <scope>NUCLEOTIDE SEQUENCE [LARGE SCALE GENOMIC DNA]</scope>
</reference>
<keyword evidence="1" id="KW-1133">Transmembrane helix</keyword>
<dbReference type="PANTHER" id="PTHR37159">
    <property type="entry name" value="GH11867P"/>
    <property type="match status" value="1"/>
</dbReference>
<evidence type="ECO:0000313" key="3">
    <source>
        <dbReference type="Proteomes" id="UP001497472"/>
    </source>
</evidence>
<dbReference type="PANTHER" id="PTHR37159:SF1">
    <property type="entry name" value="GH11867P"/>
    <property type="match status" value="1"/>
</dbReference>
<accession>A0AAV1IZK6</accession>
<sequence>MDLHVDEVIKGLFNNEAYKKPSDKIKLEDLELRLPEWYDKKKFDQGRRFQRDFFYMQSIAMMLGLIAVMAIPTILKVLVSTRRSNSSFTAFKRYWSTFLHIQSWLGNELKPGSLSWRSLHEVRARHIMADRACKLKGHGTVSQRDVAFTIFGFIGFMILKPQKLGIRQLQSGDWEAFNHFWGVIGYMLGLEDRYNICRKNLDDTRQICRILQDRIYTPCLNNSPEYFEHAAHVMTVGMSAIHPAVEHDSLVFFTKYLADVPGYIYTEKDRIELQTKLKTHLNGNSIETGIDSSKLLEKCPIDFSPQTKPTVLYLRDYDTIEDSPQYKRLPFGAKFKLSLLEVLLAVYNTYIGRLLLNLHFACYIFIGEYLPYVAMWRYGVKDAYISLFKETPADDYVPKTNSEYYKRMPIPWYRELLSCVSWGYFE</sequence>
<keyword evidence="1" id="KW-0812">Transmembrane</keyword>
<evidence type="ECO:0000256" key="1">
    <source>
        <dbReference type="SAM" id="Phobius"/>
    </source>
</evidence>
<evidence type="ECO:0008006" key="4">
    <source>
        <dbReference type="Google" id="ProtNLM"/>
    </source>
</evidence>
<keyword evidence="1" id="KW-0472">Membrane</keyword>
<comment type="caution">
    <text evidence="2">The sequence shown here is derived from an EMBL/GenBank/DDBJ whole genome shotgun (WGS) entry which is preliminary data.</text>
</comment>
<dbReference type="EMBL" id="CAVLEF010000002">
    <property type="protein sequence ID" value="CAK1541555.1"/>
    <property type="molecule type" value="Genomic_DNA"/>
</dbReference>
<name>A0AAV1IZK6_9NEOP</name>